<dbReference type="InterPro" id="IPR009000">
    <property type="entry name" value="Transl_B-barrel_sf"/>
</dbReference>
<dbReference type="AlphaFoldDB" id="A0A1R1PCL3"/>
<organism evidence="1 2">
    <name type="scientific">Zancudomyces culisetae</name>
    <name type="common">Gut fungus</name>
    <name type="synonym">Smittium culisetae</name>
    <dbReference type="NCBI Taxonomy" id="1213189"/>
    <lineage>
        <taxon>Eukaryota</taxon>
        <taxon>Fungi</taxon>
        <taxon>Fungi incertae sedis</taxon>
        <taxon>Zoopagomycota</taxon>
        <taxon>Kickxellomycotina</taxon>
        <taxon>Harpellomycetes</taxon>
        <taxon>Harpellales</taxon>
        <taxon>Legeriomycetaceae</taxon>
        <taxon>Zancudomyces</taxon>
    </lineage>
</organism>
<dbReference type="OrthoDB" id="248233at2759"/>
<dbReference type="PANTHER" id="PTHR43721">
    <property type="entry name" value="ELONGATION FACTOR TU-RELATED"/>
    <property type="match status" value="1"/>
</dbReference>
<dbReference type="PANTHER" id="PTHR43721:SF9">
    <property type="entry name" value="GTP-BINDING PROTEIN 1"/>
    <property type="match status" value="1"/>
</dbReference>
<reference evidence="2" key="1">
    <citation type="submission" date="2017-01" db="EMBL/GenBank/DDBJ databases">
        <authorList>
            <person name="Wang Y."/>
            <person name="White M."/>
            <person name="Kvist S."/>
            <person name="Moncalvo J.-M."/>
        </authorList>
    </citation>
    <scope>NUCLEOTIDE SEQUENCE [LARGE SCALE GENOMIC DNA]</scope>
    <source>
        <strain evidence="2">COL-18-3</strain>
    </source>
</reference>
<name>A0A1R1PCL3_ZANCU</name>
<dbReference type="Proteomes" id="UP000188320">
    <property type="component" value="Unassembled WGS sequence"/>
</dbReference>
<gene>
    <name evidence="1" type="ORF">AX774_g7901</name>
</gene>
<dbReference type="GO" id="GO:0003746">
    <property type="term" value="F:translation elongation factor activity"/>
    <property type="evidence" value="ECO:0007669"/>
    <property type="project" value="TreeGrafter"/>
</dbReference>
<proteinExistence type="predicted"/>
<comment type="caution">
    <text evidence="1">The sequence shown here is derived from an EMBL/GenBank/DDBJ whole genome shotgun (WGS) entry which is preliminary data.</text>
</comment>
<dbReference type="Gene3D" id="2.40.30.10">
    <property type="entry name" value="Translation factors"/>
    <property type="match status" value="1"/>
</dbReference>
<accession>A0A1R1PCL3</accession>
<evidence type="ECO:0000313" key="2">
    <source>
        <dbReference type="Proteomes" id="UP000188320"/>
    </source>
</evidence>
<evidence type="ECO:0000313" key="1">
    <source>
        <dbReference type="EMBL" id="OMH78700.1"/>
    </source>
</evidence>
<sequence length="353" mass="38889">MTLRHQKKEKSELKYEHTVSRVGDVVLKEKDLDYDGGNLNMINDNNNNNNVVCGEFVIENVFYVPMIGNVAVGQILNGSICTNNESKVMEKSSGAKDKTSYLGPDKQGLFYRVKVASIHRHGTPILRANSGHLVSIVISGYTSAETNNPSSAPEIRPGSVLIQLSHSNFGTNSRHPTLQCFSPPLPLLLRKRVRLKLQAHALLLERVKNNDYGTLFCGSVRQWAKIVHLSDYTSDYSHALIKQTDYTGSGASSCSSLLESLKFSLTQDSAPTGQQTLLSSSSEYANSSSDYSSTLQTVLKTPCRRNATNVTTKSSGDKATVMFLLTGGYEYIRPNSPFLFIKDTKITMLGMIF</sequence>
<keyword evidence="2" id="KW-1185">Reference proteome</keyword>
<protein>
    <submittedName>
        <fullName evidence="1">Uncharacterized protein</fullName>
    </submittedName>
</protein>
<dbReference type="SUPFAM" id="SSF50447">
    <property type="entry name" value="Translation proteins"/>
    <property type="match status" value="1"/>
</dbReference>
<dbReference type="InterPro" id="IPR050055">
    <property type="entry name" value="EF-Tu_GTPase"/>
</dbReference>
<dbReference type="EMBL" id="LSSK01001846">
    <property type="protein sequence ID" value="OMH78700.1"/>
    <property type="molecule type" value="Genomic_DNA"/>
</dbReference>